<evidence type="ECO:0000256" key="3">
    <source>
        <dbReference type="ARBA" id="ARBA00023052"/>
    </source>
</evidence>
<evidence type="ECO:0000259" key="7">
    <source>
        <dbReference type="Pfam" id="PF02776"/>
    </source>
</evidence>
<dbReference type="Proteomes" id="UP001589532">
    <property type="component" value="Unassembled WGS sequence"/>
</dbReference>
<dbReference type="Pfam" id="PF02775">
    <property type="entry name" value="TPP_enzyme_C"/>
    <property type="match status" value="1"/>
</dbReference>
<comment type="caution">
    <text evidence="8">The sequence shown here is derived from an EMBL/GenBank/DDBJ whole genome shotgun (WGS) entry which is preliminary data.</text>
</comment>
<evidence type="ECO:0000313" key="9">
    <source>
        <dbReference type="Proteomes" id="UP001589532"/>
    </source>
</evidence>
<dbReference type="EMBL" id="JBHMBW010000020">
    <property type="protein sequence ID" value="MFB9626071.1"/>
    <property type="molecule type" value="Genomic_DNA"/>
</dbReference>
<dbReference type="InterPro" id="IPR029035">
    <property type="entry name" value="DHS-like_NAD/FAD-binding_dom"/>
</dbReference>
<comment type="similarity">
    <text evidence="2 4">Belongs to the TPP enzyme family.</text>
</comment>
<dbReference type="InterPro" id="IPR045229">
    <property type="entry name" value="TPP_enz"/>
</dbReference>
<dbReference type="CDD" id="cd00568">
    <property type="entry name" value="TPP_enzymes"/>
    <property type="match status" value="1"/>
</dbReference>
<dbReference type="InterPro" id="IPR029061">
    <property type="entry name" value="THDP-binding"/>
</dbReference>
<keyword evidence="3 4" id="KW-0786">Thiamine pyrophosphate</keyword>
<evidence type="ECO:0000259" key="6">
    <source>
        <dbReference type="Pfam" id="PF02775"/>
    </source>
</evidence>
<dbReference type="Pfam" id="PF02776">
    <property type="entry name" value="TPP_enzyme_N"/>
    <property type="match status" value="1"/>
</dbReference>
<keyword evidence="9" id="KW-1185">Reference proteome</keyword>
<evidence type="ECO:0000256" key="1">
    <source>
        <dbReference type="ARBA" id="ARBA00001964"/>
    </source>
</evidence>
<dbReference type="PANTHER" id="PTHR18968">
    <property type="entry name" value="THIAMINE PYROPHOSPHATE ENZYMES"/>
    <property type="match status" value="1"/>
</dbReference>
<protein>
    <submittedName>
        <fullName evidence="8">Thiamine pyrophosphate-binding protein</fullName>
    </submittedName>
</protein>
<comment type="cofactor">
    <cofactor evidence="1">
        <name>thiamine diphosphate</name>
        <dbReference type="ChEBI" id="CHEBI:58937"/>
    </cofactor>
</comment>
<accession>A0ABV5S324</accession>
<dbReference type="SUPFAM" id="SSF52467">
    <property type="entry name" value="DHS-like NAD/FAD-binding domain"/>
    <property type="match status" value="1"/>
</dbReference>
<organism evidence="8 9">
    <name type="scientific">Nonomuraea helvata</name>
    <dbReference type="NCBI Taxonomy" id="37484"/>
    <lineage>
        <taxon>Bacteria</taxon>
        <taxon>Bacillati</taxon>
        <taxon>Actinomycetota</taxon>
        <taxon>Actinomycetes</taxon>
        <taxon>Streptosporangiales</taxon>
        <taxon>Streptosporangiaceae</taxon>
        <taxon>Nonomuraea</taxon>
    </lineage>
</organism>
<feature type="domain" description="Thiamine pyrophosphate enzyme N-terminal TPP-binding" evidence="7">
    <location>
        <begin position="14"/>
        <end position="122"/>
    </location>
</feature>
<dbReference type="PANTHER" id="PTHR18968:SF166">
    <property type="entry name" value="2-HYDROXYACYL-COA LYASE 2"/>
    <property type="match status" value="1"/>
</dbReference>
<dbReference type="SUPFAM" id="SSF52518">
    <property type="entry name" value="Thiamin diphosphate-binding fold (THDP-binding)"/>
    <property type="match status" value="2"/>
</dbReference>
<sequence length="570" mass="60460">MSAVTYPSAWHAAMDFAVAHGVDTVFGLPDDDLVPLRALEGTELRMVLCRDQRAAAFMAAGHALAAGRTALCVIGKGPAAANVVGGLLEARCSGAPMVVLASGTGARTRGSGAFQELDQLAMIAPVVKWAHRVDHPDRVVPAIERAFLVAANGAPGPVYLELPADLLDVEVVRDRPWHQPRAQHPQPDTEALAGSLVALRAARRPVILVGGGMRHRNGGGEVERLAERLGAPIFATASGRGAVDETHPLFCGLAGLYAAEEMLPLWAETDLVVALGSRLEETAVYRPGFSAPDVPVLQVNLEPVDISHERPGHVVIGDGLAAVRSWLTDLPERAARPELLERAELPAPTNEWSERAQAANRAAAERVATERQRVAELPGIHIADLLRVLDEVLPERRVLVQENGLQDMWSYFYPHWRVPAAADSIVPSEQTSLGFGAIAAAGVKLAVPGSAVVAFVGDGAFGKLGADLEVLVEQELGVLFVVLDNGGYGWLQAQLDKAGPSRYRFAGSPHGTGADRPGVHHAVVDDKTRLDKELRQAAAACAAGRVAVVEIPVRLDDVPADLTETEGEHS</sequence>
<dbReference type="InterPro" id="IPR012001">
    <property type="entry name" value="Thiamin_PyroP_enz_TPP-bd_dom"/>
</dbReference>
<dbReference type="Gene3D" id="3.40.50.1220">
    <property type="entry name" value="TPP-binding domain"/>
    <property type="match status" value="1"/>
</dbReference>
<feature type="domain" description="Thiamine pyrophosphate enzyme central" evidence="5">
    <location>
        <begin position="198"/>
        <end position="315"/>
    </location>
</feature>
<dbReference type="Pfam" id="PF00205">
    <property type="entry name" value="TPP_enzyme_M"/>
    <property type="match status" value="1"/>
</dbReference>
<dbReference type="InterPro" id="IPR011766">
    <property type="entry name" value="TPP_enzyme_TPP-bd"/>
</dbReference>
<dbReference type="CDD" id="cd07035">
    <property type="entry name" value="TPP_PYR_POX_like"/>
    <property type="match status" value="1"/>
</dbReference>
<reference evidence="8 9" key="1">
    <citation type="submission" date="2024-09" db="EMBL/GenBank/DDBJ databases">
        <authorList>
            <person name="Sun Q."/>
            <person name="Mori K."/>
        </authorList>
    </citation>
    <scope>NUCLEOTIDE SEQUENCE [LARGE SCALE GENOMIC DNA]</scope>
    <source>
        <strain evidence="8 9">JCM 3143</strain>
    </source>
</reference>
<dbReference type="Gene3D" id="3.40.50.970">
    <property type="match status" value="2"/>
</dbReference>
<proteinExistence type="inferred from homology"/>
<dbReference type="RefSeq" id="WP_344989022.1">
    <property type="nucleotide sequence ID" value="NZ_BAAAXV010000005.1"/>
</dbReference>
<dbReference type="InterPro" id="IPR012000">
    <property type="entry name" value="Thiamin_PyroP_enz_cen_dom"/>
</dbReference>
<evidence type="ECO:0000256" key="2">
    <source>
        <dbReference type="ARBA" id="ARBA00007812"/>
    </source>
</evidence>
<name>A0ABV5S324_9ACTN</name>
<evidence type="ECO:0000259" key="5">
    <source>
        <dbReference type="Pfam" id="PF00205"/>
    </source>
</evidence>
<feature type="domain" description="Thiamine pyrophosphate enzyme TPP-binding" evidence="6">
    <location>
        <begin position="423"/>
        <end position="551"/>
    </location>
</feature>
<evidence type="ECO:0000313" key="8">
    <source>
        <dbReference type="EMBL" id="MFB9626071.1"/>
    </source>
</evidence>
<evidence type="ECO:0000256" key="4">
    <source>
        <dbReference type="RuleBase" id="RU362132"/>
    </source>
</evidence>
<gene>
    <name evidence="8" type="ORF">ACFFSA_23555</name>
</gene>